<feature type="compositionally biased region" description="Polar residues" evidence="1">
    <location>
        <begin position="254"/>
        <end position="266"/>
    </location>
</feature>
<evidence type="ECO:0000313" key="3">
    <source>
        <dbReference type="Proteomes" id="UP001364472"/>
    </source>
</evidence>
<dbReference type="SUPFAM" id="SSF52540">
    <property type="entry name" value="P-loop containing nucleoside triphosphate hydrolases"/>
    <property type="match status" value="1"/>
</dbReference>
<reference evidence="2 3" key="1">
    <citation type="journal article" date="2016" name="Antonie Van Leeuwenhoek">
        <title>Denitratimonas tolerans gen. nov., sp. nov., a denitrifying bacterium isolated from a bioreactor for tannery wastewater treatment.</title>
        <authorList>
            <person name="Han S.I."/>
            <person name="Kim J.O."/>
            <person name="Lee Y.R."/>
            <person name="Ekpeghere K.I."/>
            <person name="Koh S.C."/>
            <person name="Whang K.S."/>
        </authorList>
    </citation>
    <scope>NUCLEOTIDE SEQUENCE [LARGE SCALE GENOMIC DNA]</scope>
    <source>
        <strain evidence="2 3">KACC 17565</strain>
    </source>
</reference>
<comment type="caution">
    <text evidence="2">The sequence shown here is derived from an EMBL/GenBank/DDBJ whole genome shotgun (WGS) entry which is preliminary data.</text>
</comment>
<evidence type="ECO:0000256" key="1">
    <source>
        <dbReference type="SAM" id="MobiDB-lite"/>
    </source>
</evidence>
<evidence type="ECO:0000313" key="2">
    <source>
        <dbReference type="EMBL" id="MEJ1250445.1"/>
    </source>
</evidence>
<name>A0AAW9R7V6_9GAMM</name>
<gene>
    <name evidence="2" type="ORF">WB794_12255</name>
</gene>
<dbReference type="AlphaFoldDB" id="A0AAW9R7V6"/>
<dbReference type="Proteomes" id="UP001364472">
    <property type="component" value="Unassembled WGS sequence"/>
</dbReference>
<feature type="region of interest" description="Disordered" evidence="1">
    <location>
        <begin position="248"/>
        <end position="292"/>
    </location>
</feature>
<accession>A0AAW9R7V6</accession>
<keyword evidence="3" id="KW-1185">Reference proteome</keyword>
<sequence>MQHRIRRHQCHPIENELDTVREAPVFQTLPLSSGIERLAALYALRMIEGARLQSKLYAQRVRHHDFDVLNLTGLALKDHRPDGMTLGEVPVEGDKREPVPGPERFRAFSLAQALLAREPGQPLLFDEVEGVFGNGFSAFMRELFGRGRNAPTTKGWINETLETNPVPTPWVCNDITAMDPAYLRRFDLVAEFRASTERVRRRIVQRCFPEGTLSRDGIQALTAMESLHLAVKWLRSGRLSLPTTGCCESELNPPASTSRASATFRPSSRRKYSASRTRSTTDPENVTDSLPRPRYSFTTHALHFAVESAVDIDPLVRNGDFNGDLRYWTGGSGISYDSSHNPSGPASGSGVLKITRAVSVGGRVVSTQCVPLPGPAVYHLSAWARTAGTGVGADQALVGWSLVPDDATGTCVGSITRNGEKFVAQGNTWREMQPLAIEVSPAEWSGRSSLAVHLIAQDSGIATGGTPTVVGYFDGIRLSVAGAGGDSIFADGFEP</sequence>
<dbReference type="Gene3D" id="2.60.120.260">
    <property type="entry name" value="Galactose-binding domain-like"/>
    <property type="match status" value="1"/>
</dbReference>
<dbReference type="InterPro" id="IPR027417">
    <property type="entry name" value="P-loop_NTPase"/>
</dbReference>
<evidence type="ECO:0008006" key="4">
    <source>
        <dbReference type="Google" id="ProtNLM"/>
    </source>
</evidence>
<protein>
    <recommendedName>
        <fullName evidence="4">CBM-cenC domain-containing protein</fullName>
    </recommendedName>
</protein>
<organism evidence="2 3">
    <name type="scientific">Denitratimonas tolerans</name>
    <dbReference type="NCBI Taxonomy" id="1338420"/>
    <lineage>
        <taxon>Bacteria</taxon>
        <taxon>Pseudomonadati</taxon>
        <taxon>Pseudomonadota</taxon>
        <taxon>Gammaproteobacteria</taxon>
        <taxon>Lysobacterales</taxon>
        <taxon>Lysobacteraceae</taxon>
        <taxon>Denitratimonas</taxon>
    </lineage>
</organism>
<dbReference type="EMBL" id="JBBDHC010000020">
    <property type="protein sequence ID" value="MEJ1250445.1"/>
    <property type="molecule type" value="Genomic_DNA"/>
</dbReference>
<proteinExistence type="predicted"/>
<feature type="compositionally biased region" description="Polar residues" evidence="1">
    <location>
        <begin position="274"/>
        <end position="288"/>
    </location>
</feature>